<protein>
    <submittedName>
        <fullName evidence="3">Uncharacterized protein</fullName>
    </submittedName>
</protein>
<keyword evidence="4" id="KW-1185">Reference proteome</keyword>
<feature type="compositionally biased region" description="Basic residues" evidence="2">
    <location>
        <begin position="1"/>
        <end position="10"/>
    </location>
</feature>
<dbReference type="EMBL" id="CALNXK010000026">
    <property type="protein sequence ID" value="CAH3113651.1"/>
    <property type="molecule type" value="Genomic_DNA"/>
</dbReference>
<accession>A0ABN8NL92</accession>
<feature type="region of interest" description="Disordered" evidence="2">
    <location>
        <begin position="1"/>
        <end position="37"/>
    </location>
</feature>
<feature type="compositionally biased region" description="Low complexity" evidence="2">
    <location>
        <begin position="12"/>
        <end position="23"/>
    </location>
</feature>
<evidence type="ECO:0000313" key="4">
    <source>
        <dbReference type="Proteomes" id="UP001159405"/>
    </source>
</evidence>
<organism evidence="3 4">
    <name type="scientific">Porites lobata</name>
    <dbReference type="NCBI Taxonomy" id="104759"/>
    <lineage>
        <taxon>Eukaryota</taxon>
        <taxon>Metazoa</taxon>
        <taxon>Cnidaria</taxon>
        <taxon>Anthozoa</taxon>
        <taxon>Hexacorallia</taxon>
        <taxon>Scleractinia</taxon>
        <taxon>Fungiina</taxon>
        <taxon>Poritidae</taxon>
        <taxon>Porites</taxon>
    </lineage>
</organism>
<evidence type="ECO:0000256" key="2">
    <source>
        <dbReference type="SAM" id="MobiDB-lite"/>
    </source>
</evidence>
<sequence length="429" mass="49109">MAQSCKRKTKASVSISSDSDICSPEGKKACNSPRSEPNIGVVFSEDDQVLEALNMTEKIATQLERIFEMLAGVESRLQNLEGIFERFSALEKSVNKLETELNKIGEKTRKLEGEVNDLSKSMEFANAEIEDLKKNDKENEMENAADIEFQRAHRIGKKKTGETRPVIVRFLRFPERELVFRRVRKLADDIDIKVYADFPREISERRKKQWPRLKKAREEGKTAFFSKPEPDKLFIDGRFIAKGAIIRSKATWYEKGEKSNKFFLNLETHKKAKRKDKVKRSALISDIEDGGLKAPHLNSIIETQRILCCKKLANDQPSGWKIILLHYLKPVGGKLVLCCDFDLKKLTIKLPAFYEECLKSFAKCSAVNNLNIQDLNGKDLSKVILWNNKFICVGDKSVYFRNLAEKGIFRVGDLISNKHELIIKSELES</sequence>
<dbReference type="Gene3D" id="3.30.70.1820">
    <property type="entry name" value="L1 transposable element, RRM domain"/>
    <property type="match status" value="1"/>
</dbReference>
<reference evidence="3 4" key="1">
    <citation type="submission" date="2022-05" db="EMBL/GenBank/DDBJ databases">
        <authorList>
            <consortium name="Genoscope - CEA"/>
            <person name="William W."/>
        </authorList>
    </citation>
    <scope>NUCLEOTIDE SEQUENCE [LARGE SCALE GENOMIC DNA]</scope>
</reference>
<name>A0ABN8NL92_9CNID</name>
<evidence type="ECO:0000313" key="3">
    <source>
        <dbReference type="EMBL" id="CAH3113651.1"/>
    </source>
</evidence>
<gene>
    <name evidence="3" type="ORF">PLOB_00022259</name>
</gene>
<evidence type="ECO:0000256" key="1">
    <source>
        <dbReference type="SAM" id="Coils"/>
    </source>
</evidence>
<proteinExistence type="predicted"/>
<dbReference type="Proteomes" id="UP001159405">
    <property type="component" value="Unassembled WGS sequence"/>
</dbReference>
<comment type="caution">
    <text evidence="3">The sequence shown here is derived from an EMBL/GenBank/DDBJ whole genome shotgun (WGS) entry which is preliminary data.</text>
</comment>
<keyword evidence="1" id="KW-0175">Coiled coil</keyword>
<feature type="coiled-coil region" evidence="1">
    <location>
        <begin position="80"/>
        <end position="142"/>
    </location>
</feature>